<organism evidence="4 5">
    <name type="scientific">Senna tora</name>
    <dbReference type="NCBI Taxonomy" id="362788"/>
    <lineage>
        <taxon>Eukaryota</taxon>
        <taxon>Viridiplantae</taxon>
        <taxon>Streptophyta</taxon>
        <taxon>Embryophyta</taxon>
        <taxon>Tracheophyta</taxon>
        <taxon>Spermatophyta</taxon>
        <taxon>Magnoliopsida</taxon>
        <taxon>eudicotyledons</taxon>
        <taxon>Gunneridae</taxon>
        <taxon>Pentapetalae</taxon>
        <taxon>rosids</taxon>
        <taxon>fabids</taxon>
        <taxon>Fabales</taxon>
        <taxon>Fabaceae</taxon>
        <taxon>Caesalpinioideae</taxon>
        <taxon>Cassia clade</taxon>
        <taxon>Senna</taxon>
    </lineage>
</organism>
<sequence length="255" mass="27611">MLSSSASSSHPSMISLEVDEYYRVFRFSGHEVEGFGYYVHGPGMGRVLSLDVNFVTLVGVLPGLDPRSYDCILCMQSFLAGGVVYRCVPPANSSAFVPLSCPLAVGTFGIQIYGLFVPPEKNKQKANFSNKRPMNLSKDRNSKGKKPMLGKAAQDSCSKCGKNHGDKPCWFGQNVCFNCGKPGHYARDCRQPKKTSEGAKPPTKGTTVVSRTEPSSSIVLSSSNVVVVHNIVAVSSTTLWPWNPKTLYISSLGAF</sequence>
<dbReference type="GO" id="GO:0008270">
    <property type="term" value="F:zinc ion binding"/>
    <property type="evidence" value="ECO:0007669"/>
    <property type="project" value="UniProtKB-KW"/>
</dbReference>
<feature type="region of interest" description="Disordered" evidence="2">
    <location>
        <begin position="124"/>
        <end position="150"/>
    </location>
</feature>
<protein>
    <submittedName>
        <fullName evidence="4">DNA-binding protein HEXBP-like</fullName>
    </submittedName>
</protein>
<gene>
    <name evidence="4" type="ORF">G2W53_040130</name>
</gene>
<dbReference type="Proteomes" id="UP000634136">
    <property type="component" value="Unassembled WGS sequence"/>
</dbReference>
<keyword evidence="4" id="KW-0238">DNA-binding</keyword>
<dbReference type="EMBL" id="JAAIUW010000012">
    <property type="protein sequence ID" value="KAF7807969.1"/>
    <property type="molecule type" value="Genomic_DNA"/>
</dbReference>
<feature type="region of interest" description="Disordered" evidence="2">
    <location>
        <begin position="188"/>
        <end position="210"/>
    </location>
</feature>
<dbReference type="InterPro" id="IPR036875">
    <property type="entry name" value="Znf_CCHC_sf"/>
</dbReference>
<evidence type="ECO:0000313" key="5">
    <source>
        <dbReference type="Proteomes" id="UP000634136"/>
    </source>
</evidence>
<dbReference type="GO" id="GO:0003677">
    <property type="term" value="F:DNA binding"/>
    <property type="evidence" value="ECO:0007669"/>
    <property type="project" value="UniProtKB-KW"/>
</dbReference>
<feature type="domain" description="CCHC-type" evidence="3">
    <location>
        <begin position="176"/>
        <end position="191"/>
    </location>
</feature>
<keyword evidence="5" id="KW-1185">Reference proteome</keyword>
<dbReference type="AlphaFoldDB" id="A0A834SPY2"/>
<dbReference type="Gene3D" id="4.10.60.10">
    <property type="entry name" value="Zinc finger, CCHC-type"/>
    <property type="match status" value="1"/>
</dbReference>
<keyword evidence="1" id="KW-0862">Zinc</keyword>
<name>A0A834SPY2_9FABA</name>
<dbReference type="SMART" id="SM00343">
    <property type="entry name" value="ZnF_C2HC"/>
    <property type="match status" value="1"/>
</dbReference>
<evidence type="ECO:0000256" key="1">
    <source>
        <dbReference type="PROSITE-ProRule" id="PRU00047"/>
    </source>
</evidence>
<comment type="caution">
    <text evidence="4">The sequence shown here is derived from an EMBL/GenBank/DDBJ whole genome shotgun (WGS) entry which is preliminary data.</text>
</comment>
<dbReference type="SUPFAM" id="SSF57756">
    <property type="entry name" value="Retrovirus zinc finger-like domains"/>
    <property type="match status" value="1"/>
</dbReference>
<dbReference type="InterPro" id="IPR001878">
    <property type="entry name" value="Znf_CCHC"/>
</dbReference>
<accession>A0A834SPY2</accession>
<proteinExistence type="predicted"/>
<evidence type="ECO:0000313" key="4">
    <source>
        <dbReference type="EMBL" id="KAF7807969.1"/>
    </source>
</evidence>
<dbReference type="PROSITE" id="PS50158">
    <property type="entry name" value="ZF_CCHC"/>
    <property type="match status" value="1"/>
</dbReference>
<reference evidence="4" key="1">
    <citation type="submission" date="2020-09" db="EMBL/GenBank/DDBJ databases">
        <title>Genome-Enabled Discovery of Anthraquinone Biosynthesis in Senna tora.</title>
        <authorList>
            <person name="Kang S.-H."/>
            <person name="Pandey R.P."/>
            <person name="Lee C.-M."/>
            <person name="Sim J.-S."/>
            <person name="Jeong J.-T."/>
            <person name="Choi B.-S."/>
            <person name="Jung M."/>
            <person name="Ginzburg D."/>
            <person name="Zhao K."/>
            <person name="Won S.Y."/>
            <person name="Oh T.-J."/>
            <person name="Yu Y."/>
            <person name="Kim N.-H."/>
            <person name="Lee O.R."/>
            <person name="Lee T.-H."/>
            <person name="Bashyal P."/>
            <person name="Kim T.-S."/>
            <person name="Lee W.-H."/>
            <person name="Kawkins C."/>
            <person name="Kim C.-K."/>
            <person name="Kim J.S."/>
            <person name="Ahn B.O."/>
            <person name="Rhee S.Y."/>
            <person name="Sohng J.K."/>
        </authorList>
    </citation>
    <scope>NUCLEOTIDE SEQUENCE</scope>
    <source>
        <tissue evidence="4">Leaf</tissue>
    </source>
</reference>
<feature type="compositionally biased region" description="Basic and acidic residues" evidence="2">
    <location>
        <begin position="188"/>
        <end position="197"/>
    </location>
</feature>
<keyword evidence="1" id="KW-0479">Metal-binding</keyword>
<evidence type="ECO:0000256" key="2">
    <source>
        <dbReference type="SAM" id="MobiDB-lite"/>
    </source>
</evidence>
<dbReference type="OrthoDB" id="1749844at2759"/>
<keyword evidence="1" id="KW-0863">Zinc-finger</keyword>
<evidence type="ECO:0000259" key="3">
    <source>
        <dbReference type="PROSITE" id="PS50158"/>
    </source>
</evidence>
<dbReference type="Pfam" id="PF00098">
    <property type="entry name" value="zf-CCHC"/>
    <property type="match status" value="1"/>
</dbReference>